<accession>B3QVD9</accession>
<dbReference type="SUPFAM" id="SSF53756">
    <property type="entry name" value="UDP-Glycosyltransferase/glycogen phosphorylase"/>
    <property type="match status" value="1"/>
</dbReference>
<sequence length="358" mass="41199">MKKKILFICGSINQTTQMHQIAQELPEYEHSFTPYYADGMMELLRKWKLVEMSILGDKLRNRCLAYLNLHDLPIDMSGAANDYDLVITCSDLIVPKNIIGKPTILVQEGMTDPENLMYHLAKRFKWIPRWLASTSTTGLSDAYQYFCVASEGYRDLFLRKGVKPEKIKITGIPNFDNCKRFYDNNFPHKHYVLVCTSDTRETFKYENRKKFIEKCVSIANGRQLIFKLHPNEKFDRATREINKYAPGALVYSSGNTDEMIANCDALITRFSTTVYVGLALGKEVYSDFPVEELKRMTPIQNNRAAKNIAEVCREVLSGGNRIKRKSMETISRYDDKNALAAIKSGYNQLFQSFFLKNS</sequence>
<dbReference type="KEGG" id="cts:Ctha_2087"/>
<gene>
    <name evidence="1" type="ordered locus">Ctha_2087</name>
</gene>
<evidence type="ECO:0000313" key="2">
    <source>
        <dbReference type="Proteomes" id="UP000001208"/>
    </source>
</evidence>
<dbReference type="HOGENOM" id="CLU_773163_0_0_10"/>
<reference evidence="1 2" key="1">
    <citation type="submission" date="2008-06" db="EMBL/GenBank/DDBJ databases">
        <title>Complete sequence of Chloroherpeton thalassium ATCC 35110.</title>
        <authorList>
            <consortium name="US DOE Joint Genome Institute"/>
            <person name="Lucas S."/>
            <person name="Copeland A."/>
            <person name="Lapidus A."/>
            <person name="Glavina del Rio T."/>
            <person name="Dalin E."/>
            <person name="Tice H."/>
            <person name="Bruce D."/>
            <person name="Goodwin L."/>
            <person name="Pitluck S."/>
            <person name="Schmutz J."/>
            <person name="Larimer F."/>
            <person name="Land M."/>
            <person name="Hauser L."/>
            <person name="Kyrpides N."/>
            <person name="Mikhailova N."/>
            <person name="Liu Z."/>
            <person name="Li T."/>
            <person name="Zhao F."/>
            <person name="Overmann J."/>
            <person name="Bryant D.A."/>
            <person name="Richardson P."/>
        </authorList>
    </citation>
    <scope>NUCLEOTIDE SEQUENCE [LARGE SCALE GENOMIC DNA]</scope>
    <source>
        <strain evidence="2">ATCC 35110 / GB-78</strain>
    </source>
</reference>
<dbReference type="AlphaFoldDB" id="B3QVD9"/>
<dbReference type="RefSeq" id="WP_012500622.1">
    <property type="nucleotide sequence ID" value="NC_011026.1"/>
</dbReference>
<name>B3QVD9_CHLT3</name>
<dbReference type="Proteomes" id="UP000001208">
    <property type="component" value="Chromosome"/>
</dbReference>
<protein>
    <submittedName>
        <fullName evidence="1">Uncharacterized protein</fullName>
    </submittedName>
</protein>
<dbReference type="STRING" id="517418.Ctha_2087"/>
<keyword evidence="2" id="KW-1185">Reference proteome</keyword>
<dbReference type="eggNOG" id="COG1887">
    <property type="taxonomic scope" value="Bacteria"/>
</dbReference>
<organism evidence="1 2">
    <name type="scientific">Chloroherpeton thalassium (strain ATCC 35110 / GB-78)</name>
    <dbReference type="NCBI Taxonomy" id="517418"/>
    <lineage>
        <taxon>Bacteria</taxon>
        <taxon>Pseudomonadati</taxon>
        <taxon>Chlorobiota</taxon>
        <taxon>Chlorobiia</taxon>
        <taxon>Chlorobiales</taxon>
        <taxon>Chloroherpetonaceae</taxon>
        <taxon>Chloroherpeton</taxon>
    </lineage>
</organism>
<dbReference type="InterPro" id="IPR043148">
    <property type="entry name" value="TagF_C"/>
</dbReference>
<dbReference type="EMBL" id="CP001100">
    <property type="protein sequence ID" value="ACF14539.1"/>
    <property type="molecule type" value="Genomic_DNA"/>
</dbReference>
<dbReference type="Gene3D" id="3.40.50.12580">
    <property type="match status" value="1"/>
</dbReference>
<evidence type="ECO:0000313" key="1">
    <source>
        <dbReference type="EMBL" id="ACF14539.1"/>
    </source>
</evidence>
<proteinExistence type="predicted"/>